<dbReference type="GO" id="GO:0008270">
    <property type="term" value="F:zinc ion binding"/>
    <property type="evidence" value="ECO:0007669"/>
    <property type="project" value="UniProtKB-KW"/>
</dbReference>
<dbReference type="InterPro" id="IPR003126">
    <property type="entry name" value="Znf_UBR"/>
</dbReference>
<dbReference type="Pfam" id="PF02207">
    <property type="entry name" value="zf-UBR"/>
    <property type="match status" value="1"/>
</dbReference>
<dbReference type="InterPro" id="IPR047506">
    <property type="entry name" value="UBR7-like_UBR-box"/>
</dbReference>
<keyword evidence="1" id="KW-0479">Metal-binding</keyword>
<dbReference type="CDD" id="cd19677">
    <property type="entry name" value="UBR-box_UBR7"/>
    <property type="match status" value="1"/>
</dbReference>
<protein>
    <submittedName>
        <fullName evidence="7">UBR-type domain-containing protein</fullName>
    </submittedName>
</protein>
<dbReference type="InterPro" id="IPR011011">
    <property type="entry name" value="Znf_FYVE_PHD"/>
</dbReference>
<dbReference type="WBParaSite" id="MCU_013139-RA">
    <property type="protein sequence ID" value="MCU_013139-RA"/>
    <property type="gene ID" value="MCU_013139"/>
</dbReference>
<dbReference type="PANTHER" id="PTHR13513">
    <property type="entry name" value="E3 UBIQUITIN-PROTEIN LIGASE UBR7"/>
    <property type="match status" value="1"/>
</dbReference>
<proteinExistence type="predicted"/>
<dbReference type="SMART" id="SM00396">
    <property type="entry name" value="ZnF_UBR1"/>
    <property type="match status" value="1"/>
</dbReference>
<feature type="domain" description="UBR-type" evidence="6">
    <location>
        <begin position="31"/>
        <end position="104"/>
    </location>
</feature>
<dbReference type="InterPro" id="IPR013083">
    <property type="entry name" value="Znf_RING/FYVE/PHD"/>
</dbReference>
<evidence type="ECO:0000313" key="7">
    <source>
        <dbReference type="WBParaSite" id="MCU_013139-RA"/>
    </source>
</evidence>
<organism evidence="7">
    <name type="scientific">Mesocestoides corti</name>
    <name type="common">Flatworm</name>
    <dbReference type="NCBI Taxonomy" id="53468"/>
    <lineage>
        <taxon>Eukaryota</taxon>
        <taxon>Metazoa</taxon>
        <taxon>Spiralia</taxon>
        <taxon>Lophotrochozoa</taxon>
        <taxon>Platyhelminthes</taxon>
        <taxon>Cestoda</taxon>
        <taxon>Eucestoda</taxon>
        <taxon>Cyclophyllidea</taxon>
        <taxon>Mesocestoididae</taxon>
        <taxon>Mesocestoides</taxon>
    </lineage>
</organism>
<keyword evidence="3" id="KW-0862">Zinc</keyword>
<dbReference type="PROSITE" id="PS51157">
    <property type="entry name" value="ZF_UBR"/>
    <property type="match status" value="1"/>
</dbReference>
<accession>A0A5K3G4N2</accession>
<dbReference type="CDD" id="cd15542">
    <property type="entry name" value="PHD_UBR7"/>
    <property type="match status" value="1"/>
</dbReference>
<dbReference type="PANTHER" id="PTHR13513:SF9">
    <property type="entry name" value="E3 UBIQUITIN-PROTEIN LIGASE UBR7-RELATED"/>
    <property type="match status" value="1"/>
</dbReference>
<dbReference type="SUPFAM" id="SSF57903">
    <property type="entry name" value="FYVE/PHD zinc finger"/>
    <property type="match status" value="1"/>
</dbReference>
<dbReference type="InterPro" id="IPR040204">
    <property type="entry name" value="UBR7"/>
</dbReference>
<feature type="region of interest" description="Disordered" evidence="5">
    <location>
        <begin position="200"/>
        <end position="223"/>
    </location>
</feature>
<evidence type="ECO:0000256" key="5">
    <source>
        <dbReference type="SAM" id="MobiDB-lite"/>
    </source>
</evidence>
<evidence type="ECO:0000256" key="2">
    <source>
        <dbReference type="ARBA" id="ARBA00022771"/>
    </source>
</evidence>
<name>A0A5K3G4N2_MESCO</name>
<evidence type="ECO:0000256" key="4">
    <source>
        <dbReference type="PROSITE-ProRule" id="PRU00508"/>
    </source>
</evidence>
<feature type="zinc finger region" description="UBR-type" evidence="4">
    <location>
        <begin position="31"/>
        <end position="104"/>
    </location>
</feature>
<evidence type="ECO:0000256" key="1">
    <source>
        <dbReference type="ARBA" id="ARBA00022723"/>
    </source>
</evidence>
<dbReference type="AlphaFoldDB" id="A0A5K3G4N2"/>
<keyword evidence="2" id="KW-0863">Zinc-finger</keyword>
<dbReference type="Gene3D" id="3.30.40.10">
    <property type="entry name" value="Zinc/RING finger domain, C3HC4 (zinc finger)"/>
    <property type="match status" value="1"/>
</dbReference>
<dbReference type="GO" id="GO:0005737">
    <property type="term" value="C:cytoplasm"/>
    <property type="evidence" value="ECO:0007669"/>
    <property type="project" value="TreeGrafter"/>
</dbReference>
<dbReference type="GO" id="GO:0061630">
    <property type="term" value="F:ubiquitin protein ligase activity"/>
    <property type="evidence" value="ECO:0007669"/>
    <property type="project" value="InterPro"/>
</dbReference>
<sequence length="381" mass="43260">MSDDPIVTIDELLLSGNDEEVIIMGGADGEPACTFPRGYLKRQALYVCKTCYEVTGKRAGVCYECSLQCHCDHEVVELYTKRHFRCDCGNSNFKGASECKLWEEKDDVNVENKYDQTFDGVFCVCSRPYPDPDAEEEFEMFQCGICEDWFHTHHLGLPPDFLPNDDYEELTCLNCIKRLPLLWLLYYSLMHSQEKESCVELDEEPSSKKPRRDSDICPPEYPSSNSNGEICRMPQVLANCGVDTATPSPATLQKLVVRGFSFPSPIFWPKNWRTSALCACESCRNMLKTLDIEFILDPEDSIAHYMQVGKQRVQEIQSERESAISAALSELPHSAAINIARGITKLESAIAEFLLREREKGHVITEEEVKAFCDELKKDPI</sequence>
<evidence type="ECO:0000256" key="3">
    <source>
        <dbReference type="ARBA" id="ARBA00022833"/>
    </source>
</evidence>
<evidence type="ECO:0000259" key="6">
    <source>
        <dbReference type="PROSITE" id="PS51157"/>
    </source>
</evidence>
<reference evidence="7" key="1">
    <citation type="submission" date="2019-11" db="UniProtKB">
        <authorList>
            <consortium name="WormBaseParasite"/>
        </authorList>
    </citation>
    <scope>IDENTIFICATION</scope>
</reference>